<comment type="similarity">
    <text evidence="2">Belongs to the IFI6/IFI27 family.</text>
</comment>
<evidence type="ECO:0000313" key="7">
    <source>
        <dbReference type="Proteomes" id="UP000799324"/>
    </source>
</evidence>
<dbReference type="GO" id="GO:0016020">
    <property type="term" value="C:membrane"/>
    <property type="evidence" value="ECO:0007669"/>
    <property type="project" value="UniProtKB-SubCell"/>
</dbReference>
<dbReference type="PANTHER" id="PTHR16932">
    <property type="entry name" value="INTERFERON ALPHA-INDUCIBLE PROTEIN 27"/>
    <property type="match status" value="1"/>
</dbReference>
<evidence type="ECO:0000313" key="6">
    <source>
        <dbReference type="EMBL" id="KAF2655258.1"/>
    </source>
</evidence>
<dbReference type="AlphaFoldDB" id="A0A6A6T8S8"/>
<evidence type="ECO:0000256" key="3">
    <source>
        <dbReference type="ARBA" id="ARBA00022692"/>
    </source>
</evidence>
<sequence>MFLYPLDSQLWALGFGSIGISAGSPAAFWQSMIGDVNAGSWFATLRSAGMGGEGLKTVQVVVGRTAALLTGSGVANCQPEAVDCPSIAFMRCSPPCLRILCPPVPEPCTCSCEP</sequence>
<keyword evidence="7" id="KW-1185">Reference proteome</keyword>
<dbReference type="InterPro" id="IPR009311">
    <property type="entry name" value="IFI6/IFI27-like"/>
</dbReference>
<dbReference type="PANTHER" id="PTHR16932:SF18">
    <property type="entry name" value="INTERFERON, ALPHA-INDUCIBLE PROTEIN 27-LIKE 2"/>
    <property type="match status" value="1"/>
</dbReference>
<keyword evidence="3" id="KW-0812">Transmembrane</keyword>
<name>A0A6A6T8S8_9PLEO</name>
<dbReference type="Gene3D" id="6.10.110.10">
    <property type="match status" value="1"/>
</dbReference>
<dbReference type="Proteomes" id="UP000799324">
    <property type="component" value="Unassembled WGS sequence"/>
</dbReference>
<evidence type="ECO:0000256" key="2">
    <source>
        <dbReference type="ARBA" id="ARBA00007262"/>
    </source>
</evidence>
<gene>
    <name evidence="6" type="ORF">K491DRAFT_758329</name>
</gene>
<dbReference type="EMBL" id="MU004351">
    <property type="protein sequence ID" value="KAF2655258.1"/>
    <property type="molecule type" value="Genomic_DNA"/>
</dbReference>
<reference evidence="6" key="1">
    <citation type="journal article" date="2020" name="Stud. Mycol.">
        <title>101 Dothideomycetes genomes: a test case for predicting lifestyles and emergence of pathogens.</title>
        <authorList>
            <person name="Haridas S."/>
            <person name="Albert R."/>
            <person name="Binder M."/>
            <person name="Bloem J."/>
            <person name="Labutti K."/>
            <person name="Salamov A."/>
            <person name="Andreopoulos B."/>
            <person name="Baker S."/>
            <person name="Barry K."/>
            <person name="Bills G."/>
            <person name="Bluhm B."/>
            <person name="Cannon C."/>
            <person name="Castanera R."/>
            <person name="Culley D."/>
            <person name="Daum C."/>
            <person name="Ezra D."/>
            <person name="Gonzalez J."/>
            <person name="Henrissat B."/>
            <person name="Kuo A."/>
            <person name="Liang C."/>
            <person name="Lipzen A."/>
            <person name="Lutzoni F."/>
            <person name="Magnuson J."/>
            <person name="Mondo S."/>
            <person name="Nolan M."/>
            <person name="Ohm R."/>
            <person name="Pangilinan J."/>
            <person name="Park H.-J."/>
            <person name="Ramirez L."/>
            <person name="Alfaro M."/>
            <person name="Sun H."/>
            <person name="Tritt A."/>
            <person name="Yoshinaga Y."/>
            <person name="Zwiers L.-H."/>
            <person name="Turgeon B."/>
            <person name="Goodwin S."/>
            <person name="Spatafora J."/>
            <person name="Crous P."/>
            <person name="Grigoriev I."/>
        </authorList>
    </citation>
    <scope>NUCLEOTIDE SEQUENCE</scope>
    <source>
        <strain evidence="6">CBS 122681</strain>
    </source>
</reference>
<evidence type="ECO:0000256" key="5">
    <source>
        <dbReference type="ARBA" id="ARBA00023136"/>
    </source>
</evidence>
<accession>A0A6A6T8S8</accession>
<evidence type="ECO:0000256" key="1">
    <source>
        <dbReference type="ARBA" id="ARBA00004141"/>
    </source>
</evidence>
<dbReference type="InterPro" id="IPR038213">
    <property type="entry name" value="IFI6/IFI27-like_sf"/>
</dbReference>
<keyword evidence="5" id="KW-0472">Membrane</keyword>
<organism evidence="6 7">
    <name type="scientific">Lophiostoma macrostomum CBS 122681</name>
    <dbReference type="NCBI Taxonomy" id="1314788"/>
    <lineage>
        <taxon>Eukaryota</taxon>
        <taxon>Fungi</taxon>
        <taxon>Dikarya</taxon>
        <taxon>Ascomycota</taxon>
        <taxon>Pezizomycotina</taxon>
        <taxon>Dothideomycetes</taxon>
        <taxon>Pleosporomycetidae</taxon>
        <taxon>Pleosporales</taxon>
        <taxon>Lophiostomataceae</taxon>
        <taxon>Lophiostoma</taxon>
    </lineage>
</organism>
<comment type="subcellular location">
    <subcellularLocation>
        <location evidence="1">Membrane</location>
        <topology evidence="1">Multi-pass membrane protein</topology>
    </subcellularLocation>
</comment>
<protein>
    <submittedName>
        <fullName evidence="6">Uncharacterized protein</fullName>
    </submittedName>
</protein>
<dbReference type="OrthoDB" id="440424at2759"/>
<dbReference type="Pfam" id="PF06140">
    <property type="entry name" value="Ifi-6-16"/>
    <property type="match status" value="1"/>
</dbReference>
<evidence type="ECO:0000256" key="4">
    <source>
        <dbReference type="ARBA" id="ARBA00022989"/>
    </source>
</evidence>
<proteinExistence type="inferred from homology"/>
<keyword evidence="4" id="KW-1133">Transmembrane helix</keyword>